<dbReference type="RefSeq" id="WP_070229513.1">
    <property type="nucleotide sequence ID" value="NZ_BJYO01000003.1"/>
</dbReference>
<keyword evidence="4" id="KW-1185">Reference proteome</keyword>
<dbReference type="Proteomes" id="UP000254912">
    <property type="component" value="Unassembled WGS sequence"/>
</dbReference>
<dbReference type="PANTHER" id="PTHR46429">
    <property type="entry name" value="23S RRNA (GUANOSINE-2'-O-)-METHYLTRANSFERASE RLMB"/>
    <property type="match status" value="1"/>
</dbReference>
<sequence>MADIDLSRSNDYRNVTDYYKNMSDEAIRADLDTHRSDVISIMQNLTHDFNKATAVRNSNAFAGRKLIFMNPVNESFPDRKEGSKKWDRRGSVGTYNFEHIEHHRVTDYQAVFDQLHAEGYTIYAVDNIASYHPQSLFEVTFPAKSAFVFGEEQIGLADDLIQAADAMIYIPQAGSVRSLNVSVAHGIIMAFYASQHPVAK</sequence>
<dbReference type="GO" id="GO:0005829">
    <property type="term" value="C:cytosol"/>
    <property type="evidence" value="ECO:0007669"/>
    <property type="project" value="TreeGrafter"/>
</dbReference>
<dbReference type="InterPro" id="IPR001537">
    <property type="entry name" value="SpoU_MeTrfase"/>
</dbReference>
<keyword evidence="1 3" id="KW-0489">Methyltransferase</keyword>
<dbReference type="GO" id="GO:0032259">
    <property type="term" value="P:methylation"/>
    <property type="evidence" value="ECO:0007669"/>
    <property type="project" value="UniProtKB-KW"/>
</dbReference>
<evidence type="ECO:0000313" key="4">
    <source>
        <dbReference type="Proteomes" id="UP000254912"/>
    </source>
</evidence>
<dbReference type="InterPro" id="IPR004441">
    <property type="entry name" value="rRNA_MeTrfase_TrmH"/>
</dbReference>
<accession>A0A288Q8A9</accession>
<name>A0A288Q8A9_9LACO</name>
<keyword evidence="2" id="KW-0808">Transferase</keyword>
<gene>
    <name evidence="3" type="ORF">DFP99_0854</name>
</gene>
<dbReference type="Gene3D" id="3.40.1280.10">
    <property type="match status" value="1"/>
</dbReference>
<dbReference type="InterPro" id="IPR029026">
    <property type="entry name" value="tRNA_m1G_MTases_N"/>
</dbReference>
<dbReference type="InterPro" id="IPR029028">
    <property type="entry name" value="Alpha/beta_knot_MTases"/>
</dbReference>
<proteinExistence type="predicted"/>
<evidence type="ECO:0000256" key="1">
    <source>
        <dbReference type="ARBA" id="ARBA00022603"/>
    </source>
</evidence>
<dbReference type="KEGG" id="wso:WSWS_00197"/>
<dbReference type="AlphaFoldDB" id="A0A288Q8A9"/>
<organism evidence="3 4">
    <name type="scientific">Weissella soli</name>
    <dbReference type="NCBI Taxonomy" id="155866"/>
    <lineage>
        <taxon>Bacteria</taxon>
        <taxon>Bacillati</taxon>
        <taxon>Bacillota</taxon>
        <taxon>Bacilli</taxon>
        <taxon>Lactobacillales</taxon>
        <taxon>Lactobacillaceae</taxon>
        <taxon>Weissella</taxon>
    </lineage>
</organism>
<protein>
    <submittedName>
        <fullName evidence="3">SpoU rRNA methylase family protein</fullName>
    </submittedName>
</protein>
<comment type="caution">
    <text evidence="3">The sequence shown here is derived from an EMBL/GenBank/DDBJ whole genome shotgun (WGS) entry which is preliminary data.</text>
</comment>
<dbReference type="PANTHER" id="PTHR46429:SF1">
    <property type="entry name" value="23S RRNA (GUANOSINE-2'-O-)-METHYLTRANSFERASE RLMB"/>
    <property type="match status" value="1"/>
</dbReference>
<dbReference type="Pfam" id="PF00588">
    <property type="entry name" value="SpoU_methylase"/>
    <property type="match status" value="1"/>
</dbReference>
<dbReference type="GO" id="GO:0008173">
    <property type="term" value="F:RNA methyltransferase activity"/>
    <property type="evidence" value="ECO:0007669"/>
    <property type="project" value="InterPro"/>
</dbReference>
<dbReference type="GO" id="GO:0003723">
    <property type="term" value="F:RNA binding"/>
    <property type="evidence" value="ECO:0007669"/>
    <property type="project" value="InterPro"/>
</dbReference>
<evidence type="ECO:0000256" key="2">
    <source>
        <dbReference type="ARBA" id="ARBA00022679"/>
    </source>
</evidence>
<dbReference type="GeneID" id="94545409"/>
<dbReference type="SUPFAM" id="SSF75217">
    <property type="entry name" value="alpha/beta knot"/>
    <property type="match status" value="1"/>
</dbReference>
<dbReference type="EMBL" id="QRAS01000002">
    <property type="protein sequence ID" value="RDL06476.1"/>
    <property type="molecule type" value="Genomic_DNA"/>
</dbReference>
<evidence type="ECO:0000313" key="3">
    <source>
        <dbReference type="EMBL" id="RDL06476.1"/>
    </source>
</evidence>
<reference evidence="3 4" key="1">
    <citation type="submission" date="2018-07" db="EMBL/GenBank/DDBJ databases">
        <title>Genomic Encyclopedia of Type Strains, Phase III (KMG-III): the genomes of soil and plant-associated and newly described type strains.</title>
        <authorList>
            <person name="Whitman W."/>
        </authorList>
    </citation>
    <scope>NUCLEOTIDE SEQUENCE [LARGE SCALE GENOMIC DNA]</scope>
    <source>
        <strain evidence="3 4">CECT 7031</strain>
    </source>
</reference>
<dbReference type="GO" id="GO:0006396">
    <property type="term" value="P:RNA processing"/>
    <property type="evidence" value="ECO:0007669"/>
    <property type="project" value="InterPro"/>
</dbReference>